<reference evidence="2" key="1">
    <citation type="submission" date="2022-11" db="EMBL/GenBank/DDBJ databases">
        <title>Genome Resource of Sclerotinia nivalis Strain SnTB1, a Plant Pathogen Isolated from American Ginseng.</title>
        <authorList>
            <person name="Fan S."/>
        </authorList>
    </citation>
    <scope>NUCLEOTIDE SEQUENCE</scope>
    <source>
        <strain evidence="2">SnTB1</strain>
    </source>
</reference>
<keyword evidence="3" id="KW-1185">Reference proteome</keyword>
<dbReference type="OrthoDB" id="1872379at2759"/>
<feature type="compositionally biased region" description="Acidic residues" evidence="1">
    <location>
        <begin position="137"/>
        <end position="147"/>
    </location>
</feature>
<feature type="region of interest" description="Disordered" evidence="1">
    <location>
        <begin position="1"/>
        <end position="23"/>
    </location>
</feature>
<organism evidence="2 3">
    <name type="scientific">Sclerotinia nivalis</name>
    <dbReference type="NCBI Taxonomy" id="352851"/>
    <lineage>
        <taxon>Eukaryota</taxon>
        <taxon>Fungi</taxon>
        <taxon>Dikarya</taxon>
        <taxon>Ascomycota</taxon>
        <taxon>Pezizomycotina</taxon>
        <taxon>Leotiomycetes</taxon>
        <taxon>Helotiales</taxon>
        <taxon>Sclerotiniaceae</taxon>
        <taxon>Sclerotinia</taxon>
    </lineage>
</organism>
<accession>A0A9X0ACM0</accession>
<name>A0A9X0ACM0_9HELO</name>
<gene>
    <name evidence="2" type="ORF">OCU04_010647</name>
</gene>
<evidence type="ECO:0000256" key="1">
    <source>
        <dbReference type="SAM" id="MobiDB-lite"/>
    </source>
</evidence>
<feature type="compositionally biased region" description="Basic and acidic residues" evidence="1">
    <location>
        <begin position="116"/>
        <end position="136"/>
    </location>
</feature>
<dbReference type="AlphaFoldDB" id="A0A9X0ACM0"/>
<feature type="region of interest" description="Disordered" evidence="1">
    <location>
        <begin position="115"/>
        <end position="166"/>
    </location>
</feature>
<dbReference type="EMBL" id="JAPEIS010000013">
    <property type="protein sequence ID" value="KAJ8060312.1"/>
    <property type="molecule type" value="Genomic_DNA"/>
</dbReference>
<comment type="caution">
    <text evidence="2">The sequence shown here is derived from an EMBL/GenBank/DDBJ whole genome shotgun (WGS) entry which is preliminary data.</text>
</comment>
<feature type="compositionally biased region" description="Basic and acidic residues" evidence="1">
    <location>
        <begin position="155"/>
        <end position="166"/>
    </location>
</feature>
<evidence type="ECO:0000313" key="3">
    <source>
        <dbReference type="Proteomes" id="UP001152300"/>
    </source>
</evidence>
<feature type="compositionally biased region" description="Basic and acidic residues" evidence="1">
    <location>
        <begin position="1"/>
        <end position="16"/>
    </location>
</feature>
<dbReference type="Gene3D" id="1.25.40.10">
    <property type="entry name" value="Tetratricopeptide repeat domain"/>
    <property type="match status" value="1"/>
</dbReference>
<dbReference type="PANTHER" id="PTHR46014:SF1">
    <property type="entry name" value="TETRATRICOPEPTIDE REPEAT PROTEIN 1"/>
    <property type="match status" value="1"/>
</dbReference>
<dbReference type="InterPro" id="IPR011990">
    <property type="entry name" value="TPR-like_helical_dom_sf"/>
</dbReference>
<sequence length="288" mass="32866">MSTRTEKFQRKPRDPTSDLSEAAEAEEILRFPPEEEASLLAESNTLKATANNLFSNKSYKEAIDIYESALSTCPKYLEYERAVLKSNVAACHLKLEEWKEAAKASSEALEGLEILQKNEAKDKEGDEDEDAKKEEVKEEEEADEEIISEGATKAGDTRGKDIDDAKETRAKDIERIRAKALMRRARARSEQDGWSTLAGAVEDYKLLSTFTNLSAVDRKTVQTQLRLLPPRSKAAQDREMGEMMGKLKQVSLIDSCKSYFFLFIKAYGWEYDTVVRKWHIESIWIIYR</sequence>
<evidence type="ECO:0000313" key="2">
    <source>
        <dbReference type="EMBL" id="KAJ8060312.1"/>
    </source>
</evidence>
<dbReference type="SUPFAM" id="SSF48452">
    <property type="entry name" value="TPR-like"/>
    <property type="match status" value="1"/>
</dbReference>
<dbReference type="InterPro" id="IPR052769">
    <property type="entry name" value="TPR_domain_protein"/>
</dbReference>
<dbReference type="Proteomes" id="UP001152300">
    <property type="component" value="Unassembled WGS sequence"/>
</dbReference>
<dbReference type="PANTHER" id="PTHR46014">
    <property type="entry name" value="TETRATRICOPEPTIDE REPEAT PROTEIN 1"/>
    <property type="match status" value="1"/>
</dbReference>
<proteinExistence type="predicted"/>
<protein>
    <recommendedName>
        <fullName evidence="4">Tetratricopeptide repeat protein 1</fullName>
    </recommendedName>
</protein>
<evidence type="ECO:0008006" key="4">
    <source>
        <dbReference type="Google" id="ProtNLM"/>
    </source>
</evidence>